<evidence type="ECO:0000313" key="2">
    <source>
        <dbReference type="Proteomes" id="UP001238973"/>
    </source>
</evidence>
<gene>
    <name evidence="1" type="ORF">QUF85_07390</name>
</gene>
<dbReference type="Proteomes" id="UP001238973">
    <property type="component" value="Unassembled WGS sequence"/>
</dbReference>
<dbReference type="RefSeq" id="WP_289349295.1">
    <property type="nucleotide sequence ID" value="NZ_JAUCFI010000003.1"/>
</dbReference>
<dbReference type="EMBL" id="JAUCFI010000003">
    <property type="protein sequence ID" value="MDM5283123.1"/>
    <property type="molecule type" value="Genomic_DNA"/>
</dbReference>
<dbReference type="AlphaFoldDB" id="A0AAJ1VD86"/>
<name>A0AAJ1VD86_9BACI</name>
<sequence length="61" mass="7301">MRLLTTTELPKDVQYQKREDGLHEKKYKDGRYNITVIYNEPSEDCFRSFNKFIETKNGQAL</sequence>
<accession>A0AAJ1VD86</accession>
<protein>
    <submittedName>
        <fullName evidence="1">Uncharacterized protein</fullName>
    </submittedName>
</protein>
<organism evidence="1 2">
    <name type="scientific">Peribacillus frigoritolerans</name>
    <dbReference type="NCBI Taxonomy" id="450367"/>
    <lineage>
        <taxon>Bacteria</taxon>
        <taxon>Bacillati</taxon>
        <taxon>Bacillota</taxon>
        <taxon>Bacilli</taxon>
        <taxon>Bacillales</taxon>
        <taxon>Bacillaceae</taxon>
        <taxon>Peribacillus</taxon>
    </lineage>
</organism>
<proteinExistence type="predicted"/>
<evidence type="ECO:0000313" key="1">
    <source>
        <dbReference type="EMBL" id="MDM5283123.1"/>
    </source>
</evidence>
<comment type="caution">
    <text evidence="1">The sequence shown here is derived from an EMBL/GenBank/DDBJ whole genome shotgun (WGS) entry which is preliminary data.</text>
</comment>
<reference evidence="1" key="1">
    <citation type="submission" date="2023-06" db="EMBL/GenBank/DDBJ databases">
        <title>Comparative genomics of Bacillaceae isolates and their secondary metabolite potential.</title>
        <authorList>
            <person name="Song L."/>
            <person name="Nielsen L.J."/>
            <person name="Mohite O."/>
            <person name="Xu X."/>
            <person name="Weber T."/>
            <person name="Kovacs A.T."/>
        </authorList>
    </citation>
    <scope>NUCLEOTIDE SEQUENCE</scope>
    <source>
        <strain evidence="1">G1S1</strain>
    </source>
</reference>